<dbReference type="GO" id="GO:0045259">
    <property type="term" value="C:proton-transporting ATP synthase complex"/>
    <property type="evidence" value="ECO:0007669"/>
    <property type="project" value="UniProtKB-KW"/>
</dbReference>
<dbReference type="GO" id="GO:0046933">
    <property type="term" value="F:proton-transporting ATP synthase activity, rotational mechanism"/>
    <property type="evidence" value="ECO:0007669"/>
    <property type="project" value="UniProtKB-UniRule"/>
</dbReference>
<keyword evidence="19" id="KW-1185">Reference proteome</keyword>
<evidence type="ECO:0000256" key="6">
    <source>
        <dbReference type="ARBA" id="ARBA00022781"/>
    </source>
</evidence>
<accession>A0A3R9P0B8</accession>
<evidence type="ECO:0000256" key="1">
    <source>
        <dbReference type="ARBA" id="ARBA00005513"/>
    </source>
</evidence>
<evidence type="ECO:0000313" key="19">
    <source>
        <dbReference type="Proteomes" id="UP000270620"/>
    </source>
</evidence>
<keyword evidence="5 15" id="KW-0812">Transmembrane</keyword>
<dbReference type="GO" id="GO:0046961">
    <property type="term" value="F:proton-transporting ATPase activity, rotational mechanism"/>
    <property type="evidence" value="ECO:0007669"/>
    <property type="project" value="TreeGrafter"/>
</dbReference>
<feature type="coiled-coil region" evidence="17">
    <location>
        <begin position="36"/>
        <end position="121"/>
    </location>
</feature>
<keyword evidence="2 15" id="KW-0813">Transport</keyword>
<comment type="caution">
    <text evidence="18">The sequence shown here is derived from an EMBL/GenBank/DDBJ whole genome shotgun (WGS) entry which is preliminary data.</text>
</comment>
<keyword evidence="9 15" id="KW-0472">Membrane</keyword>
<dbReference type="Gene3D" id="1.20.5.620">
    <property type="entry name" value="F1F0 ATP synthase subunit B, membrane domain"/>
    <property type="match status" value="1"/>
</dbReference>
<evidence type="ECO:0000256" key="5">
    <source>
        <dbReference type="ARBA" id="ARBA00022692"/>
    </source>
</evidence>
<dbReference type="InterPro" id="IPR005864">
    <property type="entry name" value="ATP_synth_F0_bsu_bac"/>
</dbReference>
<evidence type="ECO:0000256" key="13">
    <source>
        <dbReference type="ARBA" id="ARBA00026054"/>
    </source>
</evidence>
<feature type="transmembrane region" description="Helical" evidence="15">
    <location>
        <begin position="12"/>
        <end position="32"/>
    </location>
</feature>
<comment type="similarity">
    <text evidence="1 15 16">Belongs to the ATPase B chain family.</text>
</comment>
<dbReference type="AlphaFoldDB" id="A0A3R9P0B8"/>
<dbReference type="RefSeq" id="WP_125466479.1">
    <property type="nucleotide sequence ID" value="NZ_RWBG01000001.1"/>
</dbReference>
<dbReference type="InterPro" id="IPR050059">
    <property type="entry name" value="ATP_synthase_B_chain"/>
</dbReference>
<evidence type="ECO:0000256" key="9">
    <source>
        <dbReference type="ARBA" id="ARBA00023136"/>
    </source>
</evidence>
<evidence type="ECO:0000256" key="17">
    <source>
        <dbReference type="SAM" id="Coils"/>
    </source>
</evidence>
<name>A0A3R9P0B8_9FLAO</name>
<sequence>MDKLINEFSVGLFFWQLLLFVGLVLLLRKFAWKPILDSVEKRESGIEDALQAAENAKLEMQNLQADNEKLLNEARAERETMLKEARELKAKMIADAEGDAQAKANKMIEQAQAAIESEKKSAMAELKGQVASLSLEIAEKVVKDELSSKDKQMELVESMLGDAKLN</sequence>
<evidence type="ECO:0000256" key="14">
    <source>
        <dbReference type="ARBA" id="ARBA00037847"/>
    </source>
</evidence>
<reference evidence="18 19" key="1">
    <citation type="submission" date="2018-12" db="EMBL/GenBank/DDBJ databases">
        <title>Mangrovimonas spongiae sp. nov., a novel member of the genus Mangrovimonas isolated from marine sponge.</title>
        <authorList>
            <person name="Zhuang L."/>
            <person name="Luo L."/>
        </authorList>
    </citation>
    <scope>NUCLEOTIDE SEQUENCE [LARGE SCALE GENOMIC DNA]</scope>
    <source>
        <strain evidence="18 19">HN-E26</strain>
    </source>
</reference>
<keyword evidence="17" id="KW-0175">Coiled coil</keyword>
<dbReference type="InterPro" id="IPR002146">
    <property type="entry name" value="ATP_synth_b/b'su_bac/chlpt"/>
</dbReference>
<evidence type="ECO:0000256" key="4">
    <source>
        <dbReference type="ARBA" id="ARBA00022547"/>
    </source>
</evidence>
<organism evidence="18 19">
    <name type="scientific">Mangrovimonas spongiae</name>
    <dbReference type="NCBI Taxonomy" id="2494697"/>
    <lineage>
        <taxon>Bacteria</taxon>
        <taxon>Pseudomonadati</taxon>
        <taxon>Bacteroidota</taxon>
        <taxon>Flavobacteriia</taxon>
        <taxon>Flavobacteriales</taxon>
        <taxon>Flavobacteriaceae</taxon>
        <taxon>Mangrovimonas</taxon>
    </lineage>
</organism>
<comment type="function">
    <text evidence="12">Component of the F(0) channel, it forms part of the peripheral stalk, linking F(1) to F(0). The b'-subunit is a diverged and duplicated form of b found in plants and photosynthetic bacteria.</text>
</comment>
<dbReference type="EMBL" id="RWBG01000001">
    <property type="protein sequence ID" value="RSK41483.1"/>
    <property type="molecule type" value="Genomic_DNA"/>
</dbReference>
<dbReference type="GO" id="GO:0012505">
    <property type="term" value="C:endomembrane system"/>
    <property type="evidence" value="ECO:0007669"/>
    <property type="project" value="UniProtKB-SubCell"/>
</dbReference>
<keyword evidence="10 15" id="KW-0066">ATP synthesis</keyword>
<dbReference type="PANTHER" id="PTHR33445">
    <property type="entry name" value="ATP SYNTHASE SUBUNIT B', CHLOROPLASTIC"/>
    <property type="match status" value="1"/>
</dbReference>
<keyword evidence="3 15" id="KW-1003">Cell membrane</keyword>
<dbReference type="GO" id="GO:0005886">
    <property type="term" value="C:plasma membrane"/>
    <property type="evidence" value="ECO:0007669"/>
    <property type="project" value="UniProtKB-SubCell"/>
</dbReference>
<evidence type="ECO:0000256" key="12">
    <source>
        <dbReference type="ARBA" id="ARBA00025614"/>
    </source>
</evidence>
<comment type="subunit">
    <text evidence="13">F-type ATPases have 2 components, F(1) - the catalytic core - and F(0) - the membrane proton channel. F(1) has five subunits: alpha(3), beta(3), gamma(1), delta(1), epsilon(1). F(0) has four main subunits: a(1), b(2) and c(10-14). The alpha and beta chains form an alternating ring which encloses part of the gamma chain. F(1) is attached to F(0) by a central stalk formed by the gamma and epsilon chains, while a peripheral stalk is formed by the delta and b chains.</text>
</comment>
<protein>
    <recommendedName>
        <fullName evidence="15">ATP synthase subunit b</fullName>
    </recommendedName>
    <alternativeName>
        <fullName evidence="15">ATP synthase F(0) sector subunit b</fullName>
    </alternativeName>
    <alternativeName>
        <fullName evidence="15">ATPase subunit I</fullName>
    </alternativeName>
    <alternativeName>
        <fullName evidence="15">F-type ATPase subunit b</fullName>
        <shortName evidence="15">F-ATPase subunit b</shortName>
    </alternativeName>
</protein>
<keyword evidence="4 15" id="KW-0138">CF(0)</keyword>
<gene>
    <name evidence="15" type="primary">atpF</name>
    <name evidence="18" type="ORF">EJA19_01000</name>
</gene>
<dbReference type="HAMAP" id="MF_01398">
    <property type="entry name" value="ATP_synth_b_bprime"/>
    <property type="match status" value="1"/>
</dbReference>
<dbReference type="NCBIfam" id="TIGR01144">
    <property type="entry name" value="ATP_synt_b"/>
    <property type="match status" value="1"/>
</dbReference>
<evidence type="ECO:0000256" key="2">
    <source>
        <dbReference type="ARBA" id="ARBA00022448"/>
    </source>
</evidence>
<comment type="subunit">
    <text evidence="15">F-type ATPases have 2 components, F(1) - the catalytic core - and F(0) - the membrane proton channel. F(1) has five subunits: alpha(3), beta(3), gamma(1), delta(1), epsilon(1). F(0) has three main subunits: a(1), b(2) and c(10-14). The alpha and beta chains form an alternating ring which encloses part of the gamma chain. F(1) is attached to F(0) by a central stalk formed by the gamma and epsilon chains, while a peripheral stalk is formed by the delta and b chains.</text>
</comment>
<comment type="subcellular location">
    <subcellularLocation>
        <location evidence="15">Cell membrane</location>
        <topology evidence="15">Single-pass membrane protein</topology>
    </subcellularLocation>
    <subcellularLocation>
        <location evidence="14">Endomembrane system</location>
        <topology evidence="14">Single-pass membrane protein</topology>
    </subcellularLocation>
</comment>
<evidence type="ECO:0000256" key="7">
    <source>
        <dbReference type="ARBA" id="ARBA00022989"/>
    </source>
</evidence>
<evidence type="ECO:0000256" key="16">
    <source>
        <dbReference type="RuleBase" id="RU003848"/>
    </source>
</evidence>
<evidence type="ECO:0000256" key="3">
    <source>
        <dbReference type="ARBA" id="ARBA00022475"/>
    </source>
</evidence>
<dbReference type="CDD" id="cd06503">
    <property type="entry name" value="ATP-synt_Fo_b"/>
    <property type="match status" value="1"/>
</dbReference>
<dbReference type="InterPro" id="IPR028987">
    <property type="entry name" value="ATP_synth_B-like_membr_sf"/>
</dbReference>
<keyword evidence="8 15" id="KW-0406">Ion transport</keyword>
<proteinExistence type="inferred from homology"/>
<evidence type="ECO:0000256" key="8">
    <source>
        <dbReference type="ARBA" id="ARBA00023065"/>
    </source>
</evidence>
<comment type="function">
    <text evidence="11 15">F(1)F(0) ATP synthase produces ATP from ADP in the presence of a proton or sodium gradient. F-type ATPases consist of two structural domains, F(1) containing the extramembraneous catalytic core and F(0) containing the membrane proton channel, linked together by a central stalk and a peripheral stalk. During catalysis, ATP synthesis in the catalytic domain of F(1) is coupled via a rotary mechanism of the central stalk subunits to proton translocation.</text>
</comment>
<evidence type="ECO:0000256" key="15">
    <source>
        <dbReference type="HAMAP-Rule" id="MF_01398"/>
    </source>
</evidence>
<evidence type="ECO:0000313" key="18">
    <source>
        <dbReference type="EMBL" id="RSK41483.1"/>
    </source>
</evidence>
<dbReference type="SUPFAM" id="SSF81573">
    <property type="entry name" value="F1F0 ATP synthase subunit B, membrane domain"/>
    <property type="match status" value="1"/>
</dbReference>
<dbReference type="NCBIfam" id="NF011041">
    <property type="entry name" value="PRK14471.1"/>
    <property type="match status" value="1"/>
</dbReference>
<keyword evidence="6 15" id="KW-0375">Hydrogen ion transport</keyword>
<dbReference type="PANTHER" id="PTHR33445:SF1">
    <property type="entry name" value="ATP SYNTHASE SUBUNIT B"/>
    <property type="match status" value="1"/>
</dbReference>
<evidence type="ECO:0000256" key="11">
    <source>
        <dbReference type="ARBA" id="ARBA00025198"/>
    </source>
</evidence>
<dbReference type="Proteomes" id="UP000270620">
    <property type="component" value="Unassembled WGS sequence"/>
</dbReference>
<dbReference type="OrthoDB" id="9795289at2"/>
<evidence type="ECO:0000256" key="10">
    <source>
        <dbReference type="ARBA" id="ARBA00023310"/>
    </source>
</evidence>
<keyword evidence="7 15" id="KW-1133">Transmembrane helix</keyword>
<dbReference type="Pfam" id="PF00430">
    <property type="entry name" value="ATP-synt_B"/>
    <property type="match status" value="1"/>
</dbReference>